<dbReference type="EMBL" id="JBHSCR010000014">
    <property type="protein sequence ID" value="MFC4348660.1"/>
    <property type="molecule type" value="Genomic_DNA"/>
</dbReference>
<dbReference type="Gene3D" id="2.160.10.10">
    <property type="entry name" value="Hexapeptide repeat proteins"/>
    <property type="match status" value="1"/>
</dbReference>
<organism evidence="4 5">
    <name type="scientific">Kordiimonas lipolytica</name>
    <dbReference type="NCBI Taxonomy" id="1662421"/>
    <lineage>
        <taxon>Bacteria</taxon>
        <taxon>Pseudomonadati</taxon>
        <taxon>Pseudomonadota</taxon>
        <taxon>Alphaproteobacteria</taxon>
        <taxon>Kordiimonadales</taxon>
        <taxon>Kordiimonadaceae</taxon>
        <taxon>Kordiimonas</taxon>
    </lineage>
</organism>
<dbReference type="PANTHER" id="PTHR42811">
    <property type="entry name" value="SERINE ACETYLTRANSFERASE"/>
    <property type="match status" value="1"/>
</dbReference>
<dbReference type="InterPro" id="IPR045304">
    <property type="entry name" value="LbH_SAT"/>
</dbReference>
<evidence type="ECO:0000256" key="3">
    <source>
        <dbReference type="ARBA" id="ARBA00023315"/>
    </source>
</evidence>
<comment type="caution">
    <text evidence="4">The sequence shown here is derived from an EMBL/GenBank/DDBJ whole genome shotgun (WGS) entry which is preliminary data.</text>
</comment>
<keyword evidence="3" id="KW-0012">Acyltransferase</keyword>
<dbReference type="Gene3D" id="1.10.3130.10">
    <property type="entry name" value="serine acetyltransferase, domain 1"/>
    <property type="match status" value="1"/>
</dbReference>
<dbReference type="CDD" id="cd03354">
    <property type="entry name" value="LbH_SAT"/>
    <property type="match status" value="1"/>
</dbReference>
<dbReference type="Proteomes" id="UP001595776">
    <property type="component" value="Unassembled WGS sequence"/>
</dbReference>
<proteinExistence type="predicted"/>
<reference evidence="5" key="1">
    <citation type="journal article" date="2019" name="Int. J. Syst. Evol. Microbiol.">
        <title>The Global Catalogue of Microorganisms (GCM) 10K type strain sequencing project: providing services to taxonomists for standard genome sequencing and annotation.</title>
        <authorList>
            <consortium name="The Broad Institute Genomics Platform"/>
            <consortium name="The Broad Institute Genome Sequencing Center for Infectious Disease"/>
            <person name="Wu L."/>
            <person name="Ma J."/>
        </authorList>
    </citation>
    <scope>NUCLEOTIDE SEQUENCE [LARGE SCALE GENOMIC DNA]</scope>
    <source>
        <strain evidence="5">CGMCC 1.15304</strain>
    </source>
</reference>
<keyword evidence="5" id="KW-1185">Reference proteome</keyword>
<keyword evidence="1" id="KW-0028">Amino-acid biosynthesis</keyword>
<name>A0ABV8UCV7_9PROT</name>
<sequence length="291" mass="31544">MTVTPKNQSASASSFDDIAARLKNHHEKYGDLSGMSLGKIGNLLKKTAAVMFPHYAVAEEDDLSLEERLRVLEDSFYDLVDPLCRGKDVGCARLLVHGFLSDLPDIADLCYLDAQALVAGDPAAQSIEEVILCYPGFYAVVAYRLAHALHKRSVPLLPRMITEYAHQKTGADIHPGAQIGHSLAIDHATGVVIGETAVLGNNVKIYQGVTLGGLRVDPDQRSKKRHPTIGDNVVIYAGATILGGETIVGHNSVIGGNVWITRSVPAWSRVMFRPADTDEIVPMRSKKAVER</sequence>
<dbReference type="InterPro" id="IPR011004">
    <property type="entry name" value="Trimer_LpxA-like_sf"/>
</dbReference>
<evidence type="ECO:0000256" key="1">
    <source>
        <dbReference type="ARBA" id="ARBA00022605"/>
    </source>
</evidence>
<keyword evidence="2" id="KW-0808">Transferase</keyword>
<dbReference type="NCBIfam" id="NF041874">
    <property type="entry name" value="EPS_EpsC"/>
    <property type="match status" value="1"/>
</dbReference>
<accession>A0ABV8UCV7</accession>
<evidence type="ECO:0000313" key="5">
    <source>
        <dbReference type="Proteomes" id="UP001595776"/>
    </source>
</evidence>
<dbReference type="RefSeq" id="WP_068143108.1">
    <property type="nucleotide sequence ID" value="NZ_JBHSCR010000014.1"/>
</dbReference>
<protein>
    <submittedName>
        <fullName evidence="4">Serine O-acetyltransferase EpsC</fullName>
    </submittedName>
</protein>
<dbReference type="InterPro" id="IPR053376">
    <property type="entry name" value="Serine_acetyltransferase"/>
</dbReference>
<dbReference type="InterPro" id="IPR042122">
    <property type="entry name" value="Ser_AcTrfase_N_sf"/>
</dbReference>
<evidence type="ECO:0000256" key="2">
    <source>
        <dbReference type="ARBA" id="ARBA00022679"/>
    </source>
</evidence>
<dbReference type="SUPFAM" id="SSF51161">
    <property type="entry name" value="Trimeric LpxA-like enzymes"/>
    <property type="match status" value="1"/>
</dbReference>
<evidence type="ECO:0000313" key="4">
    <source>
        <dbReference type="EMBL" id="MFC4348660.1"/>
    </source>
</evidence>
<gene>
    <name evidence="4" type="primary">epsC</name>
    <name evidence="4" type="ORF">ACFO5Q_12470</name>
</gene>